<evidence type="ECO:0000313" key="3">
    <source>
        <dbReference type="Proteomes" id="UP000076420"/>
    </source>
</evidence>
<feature type="domain" description="A to I editase" evidence="1">
    <location>
        <begin position="2"/>
        <end position="81"/>
    </location>
</feature>
<organism evidence="2 3">
    <name type="scientific">Biomphalaria glabrata</name>
    <name type="common">Bloodfluke planorb</name>
    <name type="synonym">Freshwater snail</name>
    <dbReference type="NCBI Taxonomy" id="6526"/>
    <lineage>
        <taxon>Eukaryota</taxon>
        <taxon>Metazoa</taxon>
        <taxon>Spiralia</taxon>
        <taxon>Lophotrochozoa</taxon>
        <taxon>Mollusca</taxon>
        <taxon>Gastropoda</taxon>
        <taxon>Heterobranchia</taxon>
        <taxon>Euthyneura</taxon>
        <taxon>Panpulmonata</taxon>
        <taxon>Hygrophila</taxon>
        <taxon>Lymnaeoidea</taxon>
        <taxon>Planorbidae</taxon>
        <taxon>Biomphalaria</taxon>
    </lineage>
</organism>
<dbReference type="VEuPathDB" id="VectorBase:BGLB026048"/>
<proteinExistence type="predicted"/>
<dbReference type="VEuPathDB" id="VectorBase:BGLAX_042257"/>
<accession>A0A2C9L1Q0</accession>
<dbReference type="EnsemblMetazoa" id="BGLB026048-RB">
    <property type="protein sequence ID" value="BGLB026048-PB"/>
    <property type="gene ID" value="BGLB026048"/>
</dbReference>
<protein>
    <recommendedName>
        <fullName evidence="1">A to I editase domain-containing protein</fullName>
    </recommendedName>
</protein>
<dbReference type="Proteomes" id="UP000076420">
    <property type="component" value="Unassembled WGS sequence"/>
</dbReference>
<name>A0A2C9L1Q0_BIOGL</name>
<reference evidence="2" key="1">
    <citation type="submission" date="2020-05" db="UniProtKB">
        <authorList>
            <consortium name="EnsemblMetazoa"/>
        </authorList>
    </citation>
    <scope>IDENTIFICATION</scope>
    <source>
        <strain evidence="2">BB02</strain>
    </source>
</reference>
<dbReference type="InterPro" id="IPR002466">
    <property type="entry name" value="A_deamin"/>
</dbReference>
<dbReference type="GO" id="GO:0004000">
    <property type="term" value="F:adenosine deaminase activity"/>
    <property type="evidence" value="ECO:0007669"/>
    <property type="project" value="InterPro"/>
</dbReference>
<dbReference type="Pfam" id="PF02137">
    <property type="entry name" value="A_deamin"/>
    <property type="match status" value="1"/>
</dbReference>
<evidence type="ECO:0000313" key="2">
    <source>
        <dbReference type="EnsemblMetazoa" id="BGLB026048-PB"/>
    </source>
</evidence>
<gene>
    <name evidence="2" type="primary">106079491</name>
</gene>
<sequence length="101" mass="11471">MWCKSHSCCHDVTVNGRRQGVVKGSINSPKARSLFCSHSLFQCFHDLINKIEPEKLPQALSSAASQFFCVTSDRLDTFFSQLVNTEFSKLWTVMTGMYVYP</sequence>
<evidence type="ECO:0000259" key="1">
    <source>
        <dbReference type="Pfam" id="PF02137"/>
    </source>
</evidence>
<dbReference type="GO" id="GO:0006396">
    <property type="term" value="P:RNA processing"/>
    <property type="evidence" value="ECO:0007669"/>
    <property type="project" value="InterPro"/>
</dbReference>
<dbReference type="AlphaFoldDB" id="A0A2C9L1Q0"/>
<dbReference type="GO" id="GO:0003723">
    <property type="term" value="F:RNA binding"/>
    <property type="evidence" value="ECO:0007669"/>
    <property type="project" value="InterPro"/>
</dbReference>